<feature type="region of interest" description="Disordered" evidence="1">
    <location>
        <begin position="38"/>
        <end position="63"/>
    </location>
</feature>
<feature type="compositionally biased region" description="Pro residues" evidence="1">
    <location>
        <begin position="107"/>
        <end position="129"/>
    </location>
</feature>
<proteinExistence type="predicted"/>
<organism evidence="2">
    <name type="scientific">Streptomyces sp. R44</name>
    <dbReference type="NCBI Taxonomy" id="3238633"/>
    <lineage>
        <taxon>Bacteria</taxon>
        <taxon>Bacillati</taxon>
        <taxon>Actinomycetota</taxon>
        <taxon>Actinomycetes</taxon>
        <taxon>Kitasatosporales</taxon>
        <taxon>Streptomycetaceae</taxon>
        <taxon>Streptomyces</taxon>
    </lineage>
</organism>
<accession>A0AB39SZD3</accession>
<feature type="region of interest" description="Disordered" evidence="1">
    <location>
        <begin position="86"/>
        <end position="169"/>
    </location>
</feature>
<dbReference type="RefSeq" id="WP_369144103.1">
    <property type="nucleotide sequence ID" value="NZ_CP163444.1"/>
</dbReference>
<evidence type="ECO:0000256" key="1">
    <source>
        <dbReference type="SAM" id="MobiDB-lite"/>
    </source>
</evidence>
<dbReference type="EMBL" id="CP163444">
    <property type="protein sequence ID" value="XDQ71406.1"/>
    <property type="molecule type" value="Genomic_DNA"/>
</dbReference>
<protein>
    <submittedName>
        <fullName evidence="2">Uncharacterized protein</fullName>
    </submittedName>
</protein>
<feature type="compositionally biased region" description="Basic and acidic residues" evidence="1">
    <location>
        <begin position="48"/>
        <end position="60"/>
    </location>
</feature>
<feature type="region of interest" description="Disordered" evidence="1">
    <location>
        <begin position="196"/>
        <end position="239"/>
    </location>
</feature>
<name>A0AB39SZD3_9ACTN</name>
<dbReference type="AlphaFoldDB" id="A0AB39SZD3"/>
<evidence type="ECO:0000313" key="2">
    <source>
        <dbReference type="EMBL" id="XDQ71406.1"/>
    </source>
</evidence>
<gene>
    <name evidence="2" type="ORF">AB5J54_13120</name>
</gene>
<reference evidence="2" key="1">
    <citation type="submission" date="2024-07" db="EMBL/GenBank/DDBJ databases">
        <authorList>
            <person name="Yu S.T."/>
        </authorList>
    </citation>
    <scope>NUCLEOTIDE SEQUENCE</scope>
    <source>
        <strain evidence="2">R44</strain>
    </source>
</reference>
<feature type="compositionally biased region" description="Basic and acidic residues" evidence="1">
    <location>
        <begin position="88"/>
        <end position="100"/>
    </location>
</feature>
<sequence>MREHDDVEAALAAALRPRGVNDAAARAALAAFRTARDAGLHGSRRTRRREDWRPVPERGTGRSLKTALAALAASLTLGGVAFAAAATHEPHDDTENRAPEASRGAPVPLPPRWPVIPPSASPDPIPPAAPRGASTPPGAPHHAAHPPGSGEALCHAYGKSLGKGGRAMEAAARERLVAAADGKDVAAYCDSLQAAAEVSGQGHAAARPSSGTHAKPEAGPSVHRLSAPAGDATADGQAR</sequence>